<accession>A0A0H2RTH1</accession>
<keyword evidence="2" id="KW-1185">Reference proteome</keyword>
<gene>
    <name evidence="1" type="ORF">SCHPADRAFT_268636</name>
</gene>
<dbReference type="AlphaFoldDB" id="A0A0H2RTH1"/>
<dbReference type="EMBL" id="KQ085931">
    <property type="protein sequence ID" value="KLO15310.1"/>
    <property type="molecule type" value="Genomic_DNA"/>
</dbReference>
<evidence type="ECO:0000313" key="1">
    <source>
        <dbReference type="EMBL" id="KLO15310.1"/>
    </source>
</evidence>
<evidence type="ECO:0000313" key="2">
    <source>
        <dbReference type="Proteomes" id="UP000053477"/>
    </source>
</evidence>
<protein>
    <submittedName>
        <fullName evidence="1">Uncharacterized protein</fullName>
    </submittedName>
</protein>
<proteinExistence type="predicted"/>
<organism evidence="1 2">
    <name type="scientific">Schizopora paradoxa</name>
    <dbReference type="NCBI Taxonomy" id="27342"/>
    <lineage>
        <taxon>Eukaryota</taxon>
        <taxon>Fungi</taxon>
        <taxon>Dikarya</taxon>
        <taxon>Basidiomycota</taxon>
        <taxon>Agaricomycotina</taxon>
        <taxon>Agaricomycetes</taxon>
        <taxon>Hymenochaetales</taxon>
        <taxon>Schizoporaceae</taxon>
        <taxon>Schizopora</taxon>
    </lineage>
</organism>
<sequence length="78" mass="8801">MPYCSLWSSYYDAVPLFFPLSVFAALRGNCSEIPNFPHLVGAKITRVSTRVVGLLPPPSTIYATSHLHLDLRIRTRRL</sequence>
<reference evidence="1 2" key="1">
    <citation type="submission" date="2015-04" db="EMBL/GenBank/DDBJ databases">
        <title>Complete genome sequence of Schizopora paradoxa KUC8140, a cosmopolitan wood degrader in East Asia.</title>
        <authorList>
            <consortium name="DOE Joint Genome Institute"/>
            <person name="Min B."/>
            <person name="Park H."/>
            <person name="Jang Y."/>
            <person name="Kim J.-J."/>
            <person name="Kim K.H."/>
            <person name="Pangilinan J."/>
            <person name="Lipzen A."/>
            <person name="Riley R."/>
            <person name="Grigoriev I.V."/>
            <person name="Spatafora J.W."/>
            <person name="Choi I.-G."/>
        </authorList>
    </citation>
    <scope>NUCLEOTIDE SEQUENCE [LARGE SCALE GENOMIC DNA]</scope>
    <source>
        <strain evidence="1 2">KUC8140</strain>
    </source>
</reference>
<dbReference type="InParanoid" id="A0A0H2RTH1"/>
<name>A0A0H2RTH1_9AGAM</name>
<dbReference type="Proteomes" id="UP000053477">
    <property type="component" value="Unassembled WGS sequence"/>
</dbReference>